<proteinExistence type="predicted"/>
<feature type="region of interest" description="Disordered" evidence="1">
    <location>
        <begin position="308"/>
        <end position="354"/>
    </location>
</feature>
<dbReference type="Proteomes" id="UP000583929">
    <property type="component" value="Unassembled WGS sequence"/>
</dbReference>
<accession>A0A7J6EKP2</accession>
<keyword evidence="3" id="KW-1185">Reference proteome</keyword>
<gene>
    <name evidence="2" type="ORF">G4B88_018179</name>
</gene>
<organism evidence="2 3">
    <name type="scientific">Cannabis sativa</name>
    <name type="common">Hemp</name>
    <name type="synonym">Marijuana</name>
    <dbReference type="NCBI Taxonomy" id="3483"/>
    <lineage>
        <taxon>Eukaryota</taxon>
        <taxon>Viridiplantae</taxon>
        <taxon>Streptophyta</taxon>
        <taxon>Embryophyta</taxon>
        <taxon>Tracheophyta</taxon>
        <taxon>Spermatophyta</taxon>
        <taxon>Magnoliopsida</taxon>
        <taxon>eudicotyledons</taxon>
        <taxon>Gunneridae</taxon>
        <taxon>Pentapetalae</taxon>
        <taxon>rosids</taxon>
        <taxon>fabids</taxon>
        <taxon>Rosales</taxon>
        <taxon>Cannabaceae</taxon>
        <taxon>Cannabis</taxon>
    </lineage>
</organism>
<reference evidence="2 3" key="1">
    <citation type="journal article" date="2020" name="bioRxiv">
        <title>Sequence and annotation of 42 cannabis genomes reveals extensive copy number variation in cannabinoid synthesis and pathogen resistance genes.</title>
        <authorList>
            <person name="Mckernan K.J."/>
            <person name="Helbert Y."/>
            <person name="Kane L.T."/>
            <person name="Ebling H."/>
            <person name="Zhang L."/>
            <person name="Liu B."/>
            <person name="Eaton Z."/>
            <person name="Mclaughlin S."/>
            <person name="Kingan S."/>
            <person name="Baybayan P."/>
            <person name="Concepcion G."/>
            <person name="Jordan M."/>
            <person name="Riva A."/>
            <person name="Barbazuk W."/>
            <person name="Harkins T."/>
        </authorList>
    </citation>
    <scope>NUCLEOTIDE SEQUENCE [LARGE SCALE GENOMIC DNA]</scope>
    <source>
        <strain evidence="3">cv. Jamaican Lion 4</strain>
        <tissue evidence="2">Leaf</tissue>
    </source>
</reference>
<evidence type="ECO:0000313" key="3">
    <source>
        <dbReference type="Proteomes" id="UP000583929"/>
    </source>
</evidence>
<name>A0A7J6EKP2_CANSA</name>
<sequence>METKKAFFMEILIGIPSNQLKQTTTEEKSYSQRDLIIWEKQENFKEQNLSEWSSPLKLLSQDKEALLKVPVLFASFDQTSRLASGYGACSVIAILIAHWLHCNPKLIPTRVQFESLIIQGSSEWRALSNESSYYQNKFYNNHFDIETVINAGIRPVSICTDRSVTGMFGVEKFNLLKDMFSLDNMWETITKDLTTEPKIFVVGWNDHFFVLKLELHVCYIIDSYGSRLFRGCNQAYMLKFDDSSVIYGTDQQILCTGKDCCKEYMRKFLSSTIVMNLEKEYKRGYIQLPHLYEKLQVDMSYMCLNAPSPVPSSSSSSYDAPSPVPSSSSSSYDAPSPVPSSSSSSYDAPSSLQL</sequence>
<evidence type="ECO:0000313" key="2">
    <source>
        <dbReference type="EMBL" id="KAF4358941.1"/>
    </source>
</evidence>
<dbReference type="PANTHER" id="PTHR31182:SF17">
    <property type="entry name" value="EEIG1_EHBP1 PROTEIN AMINO-TERMINAL DOMAIN PROTEIN"/>
    <property type="match status" value="1"/>
</dbReference>
<dbReference type="EMBL" id="JAATIQ010000373">
    <property type="protein sequence ID" value="KAF4358941.1"/>
    <property type="molecule type" value="Genomic_DNA"/>
</dbReference>
<evidence type="ECO:0000256" key="1">
    <source>
        <dbReference type="SAM" id="MobiDB-lite"/>
    </source>
</evidence>
<feature type="compositionally biased region" description="Low complexity" evidence="1">
    <location>
        <begin position="311"/>
        <end position="354"/>
    </location>
</feature>
<comment type="caution">
    <text evidence="2">The sequence shown here is derived from an EMBL/GenBank/DDBJ whole genome shotgun (WGS) entry which is preliminary data.</text>
</comment>
<dbReference type="PANTHER" id="PTHR31182">
    <property type="entry name" value="C2 NT-TYPE DOMAIN-CONTAINING PROTEIN"/>
    <property type="match status" value="1"/>
</dbReference>
<protein>
    <submittedName>
        <fullName evidence="2">Uncharacterized protein</fullName>
    </submittedName>
</protein>
<dbReference type="AlphaFoldDB" id="A0A7J6EKP2"/>